<reference evidence="2 3" key="1">
    <citation type="submission" date="2015-04" db="EMBL/GenBank/DDBJ databases">
        <title>Taxonomic description and genome sequence of Salinicoccus sediminis sp. nov., a novel hyper halotolerant bacterium isolated from marine sediment.</title>
        <authorList>
            <person name="Mathan Kumar R."/>
            <person name="Kaur G."/>
            <person name="Kumar N."/>
            <person name="Kumar A."/>
            <person name="Singh N.K."/>
            <person name="Kaur N."/>
            <person name="Mayilraj S."/>
        </authorList>
    </citation>
    <scope>NUCLEOTIDE SEQUENCE [LARGE SCALE GENOMIC DNA]</scope>
    <source>
        <strain evidence="2 3">SV-16</strain>
    </source>
</reference>
<keyword evidence="3" id="KW-1185">Reference proteome</keyword>
<dbReference type="Gene3D" id="3.40.50.10850">
    <property type="entry name" value="Ntrc-like two-domain protein"/>
    <property type="match status" value="1"/>
</dbReference>
<evidence type="ECO:0000313" key="3">
    <source>
        <dbReference type="Proteomes" id="UP000034287"/>
    </source>
</evidence>
<dbReference type="InterPro" id="IPR027417">
    <property type="entry name" value="P-loop_NTPase"/>
</dbReference>
<dbReference type="PATRIC" id="fig|1432562.3.peg.2217"/>
<name>A0A0M2SNA0_9STAP</name>
<dbReference type="Pfam" id="PF13614">
    <property type="entry name" value="AAA_31"/>
    <property type="match status" value="1"/>
</dbReference>
<dbReference type="Proteomes" id="UP000034287">
    <property type="component" value="Unassembled WGS sequence"/>
</dbReference>
<dbReference type="AlphaFoldDB" id="A0A0M2SNA0"/>
<evidence type="ECO:0000313" key="2">
    <source>
        <dbReference type="EMBL" id="KKK34125.1"/>
    </source>
</evidence>
<proteinExistence type="predicted"/>
<dbReference type="Gene3D" id="3.40.50.300">
    <property type="entry name" value="P-loop containing nucleotide triphosphate hydrolases"/>
    <property type="match status" value="1"/>
</dbReference>
<dbReference type="InterPro" id="IPR025669">
    <property type="entry name" value="AAA_dom"/>
</dbReference>
<dbReference type="EMBL" id="LAYZ01000024">
    <property type="protein sequence ID" value="KKK34125.1"/>
    <property type="molecule type" value="Genomic_DNA"/>
</dbReference>
<sequence length="365" mass="42344">MQKIKVVLLSNDTEYINLFETYLLDNEYNNKLVVEIFTDFNVMSESVKNSSYNILLSEIYPTDDELQRVENVFDRVVLLSETGQGFEEEIFKYQPFDSIVETLLMYYYDNDGRLLESNNERNTSTIAFASANGGTGKTLLSMMLGKVLSKHSQKVFYLSMEQLLSASSYLEASKPKSSELFYFLKDDPYRLVSKFHKLKDTDAETGIDFFPINMNFDEVDSLNTLDIENLVKTITSLNEYDFLIIDMDSRLNENNSEILRLSNDIFWVLESNETSFMKTRTIMEKNGLQLEIDNKKMHYIVNKFGENLFAGHAGYNFNIESKIKFKPEWLDYNEKEKVLEDSEIGHELLKSLSKISLSMEVSNET</sequence>
<protein>
    <recommendedName>
        <fullName evidence="1">AAA domain-containing protein</fullName>
    </recommendedName>
</protein>
<comment type="caution">
    <text evidence="2">The sequence shown here is derived from an EMBL/GenBank/DDBJ whole genome shotgun (WGS) entry which is preliminary data.</text>
</comment>
<gene>
    <name evidence="2" type="ORF">WN59_11115</name>
</gene>
<evidence type="ECO:0000259" key="1">
    <source>
        <dbReference type="Pfam" id="PF13614"/>
    </source>
</evidence>
<feature type="domain" description="AAA" evidence="1">
    <location>
        <begin position="124"/>
        <end position="276"/>
    </location>
</feature>
<dbReference type="SUPFAM" id="SSF52540">
    <property type="entry name" value="P-loop containing nucleoside triphosphate hydrolases"/>
    <property type="match status" value="1"/>
</dbReference>
<dbReference type="STRING" id="1432562.WN59_11115"/>
<dbReference type="OrthoDB" id="3035369at2"/>
<organism evidence="2 3">
    <name type="scientific">Salinicoccus sediminis</name>
    <dbReference type="NCBI Taxonomy" id="1432562"/>
    <lineage>
        <taxon>Bacteria</taxon>
        <taxon>Bacillati</taxon>
        <taxon>Bacillota</taxon>
        <taxon>Bacilli</taxon>
        <taxon>Bacillales</taxon>
        <taxon>Staphylococcaceae</taxon>
        <taxon>Salinicoccus</taxon>
    </lineage>
</organism>
<accession>A0A0M2SNA0</accession>
<dbReference type="RefSeq" id="WP_046517182.1">
    <property type="nucleotide sequence ID" value="NZ_LAYZ01000024.1"/>
</dbReference>